<gene>
    <name evidence="4" type="ORF">NX784_21410</name>
</gene>
<protein>
    <submittedName>
        <fullName evidence="4">DUF971 domain-containing protein</fullName>
    </submittedName>
</protein>
<dbReference type="Gene3D" id="3.30.2020.30">
    <property type="match status" value="1"/>
</dbReference>
<evidence type="ECO:0000256" key="2">
    <source>
        <dbReference type="ARBA" id="ARBA00023004"/>
    </source>
</evidence>
<evidence type="ECO:0000256" key="1">
    <source>
        <dbReference type="ARBA" id="ARBA00022723"/>
    </source>
</evidence>
<sequence length="123" mass="13731">MSCDDTNAVPPSAWPSAINLHAQARTLELVWDDRRAVLSHRVLRRSCRCSVCENARRKTDDALPVAADVALLTIEPLGSTALRLVFSDGHERGIYPWTYLKQMAFGPTTGEFSDSLTKGWRDE</sequence>
<name>A0ABT1ZWF3_9BURK</name>
<dbReference type="InterPro" id="IPR038492">
    <property type="entry name" value="GBBH-like_N_sf"/>
</dbReference>
<proteinExistence type="predicted"/>
<dbReference type="PANTHER" id="PTHR35303">
    <property type="entry name" value="OS02G0197800 PROTEIN"/>
    <property type="match status" value="1"/>
</dbReference>
<reference evidence="4 5" key="1">
    <citation type="submission" date="2022-08" db="EMBL/GenBank/DDBJ databases">
        <title>Reclassification of Massilia species as members of the genera Telluria, Duganella, Pseudoduganella, Mokoshia gen. nov. and Zemynaea gen. nov. using orthogonal and non-orthogonal genome-based approaches.</title>
        <authorList>
            <person name="Bowman J.P."/>
        </authorList>
    </citation>
    <scope>NUCLEOTIDE SEQUENCE [LARGE SCALE GENOMIC DNA]</scope>
    <source>
        <strain evidence="4 5">JCM 31316</strain>
    </source>
</reference>
<feature type="domain" description="Gamma-butyrobetaine hydroxylase-like N-terminal" evidence="3">
    <location>
        <begin position="18"/>
        <end position="100"/>
    </location>
</feature>
<comment type="caution">
    <text evidence="4">The sequence shown here is derived from an EMBL/GenBank/DDBJ whole genome shotgun (WGS) entry which is preliminary data.</text>
</comment>
<evidence type="ECO:0000313" key="4">
    <source>
        <dbReference type="EMBL" id="MCS0584161.1"/>
    </source>
</evidence>
<keyword evidence="2" id="KW-0408">Iron</keyword>
<keyword evidence="5" id="KW-1185">Reference proteome</keyword>
<keyword evidence="1" id="KW-0479">Metal-binding</keyword>
<dbReference type="InterPro" id="IPR010376">
    <property type="entry name" value="GBBH-like_N"/>
</dbReference>
<dbReference type="EMBL" id="JANUGW010000019">
    <property type="protein sequence ID" value="MCS0584161.1"/>
    <property type="molecule type" value="Genomic_DNA"/>
</dbReference>
<evidence type="ECO:0000259" key="3">
    <source>
        <dbReference type="Pfam" id="PF06155"/>
    </source>
</evidence>
<dbReference type="RefSeq" id="WP_258818726.1">
    <property type="nucleotide sequence ID" value="NZ_JANUGW010000019.1"/>
</dbReference>
<evidence type="ECO:0000313" key="5">
    <source>
        <dbReference type="Proteomes" id="UP001204151"/>
    </source>
</evidence>
<accession>A0ABT1ZWF3</accession>
<dbReference type="Proteomes" id="UP001204151">
    <property type="component" value="Unassembled WGS sequence"/>
</dbReference>
<organism evidence="4 5">
    <name type="scientific">Massilia pinisoli</name>
    <dbReference type="NCBI Taxonomy" id="1772194"/>
    <lineage>
        <taxon>Bacteria</taxon>
        <taxon>Pseudomonadati</taxon>
        <taxon>Pseudomonadota</taxon>
        <taxon>Betaproteobacteria</taxon>
        <taxon>Burkholderiales</taxon>
        <taxon>Oxalobacteraceae</taxon>
        <taxon>Telluria group</taxon>
        <taxon>Massilia</taxon>
    </lineage>
</organism>
<dbReference type="Pfam" id="PF06155">
    <property type="entry name" value="GBBH-like_N"/>
    <property type="match status" value="1"/>
</dbReference>